<gene>
    <name evidence="1" type="ORF">J7561_03575</name>
</gene>
<dbReference type="RefSeq" id="WP_008315516.1">
    <property type="nucleotide sequence ID" value="NZ_JAGIBR010000002.1"/>
</dbReference>
<comment type="caution">
    <text evidence="1">The sequence shown here is derived from an EMBL/GenBank/DDBJ whole genome shotgun (WGS) entry which is preliminary data.</text>
</comment>
<dbReference type="EMBL" id="JAGIBU010000002">
    <property type="protein sequence ID" value="MBS7824281.1"/>
    <property type="molecule type" value="Genomic_DNA"/>
</dbReference>
<sequence length="238" mass="26886">MAAQAAIFMIMKKETLFTFACIIFVAAFAYFGLPMFTPRIANPSHEPFWSTSLSEQQDLQVFDLTLNASTLQDAIDRFGNRITLTLYETDQGDQVEGYFRETQVGPFVGRMAFTLNADPIHMDEVKEKAEAEKAPMSRHNSYKVPPELANLFKTDTLFSLAFIPTHVVLTPEDVKGRFGEPALIIEETFEGKNTGTQHFLYPEKGVDVSLDQEKRSIIQYISPRFFADKIIAPIQGKN</sequence>
<dbReference type="Proteomes" id="UP000680020">
    <property type="component" value="Unassembled WGS sequence"/>
</dbReference>
<organism evidence="1 2">
    <name type="scientific">Wohlfahrtiimonas chitiniclastica</name>
    <dbReference type="NCBI Taxonomy" id="400946"/>
    <lineage>
        <taxon>Bacteria</taxon>
        <taxon>Pseudomonadati</taxon>
        <taxon>Pseudomonadota</taxon>
        <taxon>Gammaproteobacteria</taxon>
        <taxon>Cardiobacteriales</taxon>
        <taxon>Ignatzschineriaceae</taxon>
        <taxon>Wohlfahrtiimonas</taxon>
    </lineage>
</organism>
<name>A0A162USE8_9GAMM</name>
<protein>
    <submittedName>
        <fullName evidence="1">Uncharacterized protein</fullName>
    </submittedName>
</protein>
<dbReference type="AlphaFoldDB" id="A0A162USE8"/>
<proteinExistence type="predicted"/>
<accession>A0A162USE8</accession>
<evidence type="ECO:0000313" key="2">
    <source>
        <dbReference type="Proteomes" id="UP000680020"/>
    </source>
</evidence>
<evidence type="ECO:0000313" key="1">
    <source>
        <dbReference type="EMBL" id="MBS7824281.1"/>
    </source>
</evidence>
<reference evidence="1" key="1">
    <citation type="submission" date="2021-03" db="EMBL/GenBank/DDBJ databases">
        <title>Identification and antibiotic profiling of Wohlfahrtiimonas chitiniclastica, an underestimated human pathogen.</title>
        <authorList>
            <person name="Kopf A."/>
            <person name="Bunk B."/>
            <person name="Coldewey S."/>
            <person name="Gunzer F."/>
            <person name="Riedel T."/>
            <person name="Schroettner P."/>
        </authorList>
    </citation>
    <scope>NUCLEOTIDE SEQUENCE</scope>
    <source>
        <strain evidence="1">DSM 100917</strain>
    </source>
</reference>
<dbReference type="GeneID" id="58264370"/>